<organism evidence="1 2">
    <name type="scientific">Rhizophagus irregularis</name>
    <dbReference type="NCBI Taxonomy" id="588596"/>
    <lineage>
        <taxon>Eukaryota</taxon>
        <taxon>Fungi</taxon>
        <taxon>Fungi incertae sedis</taxon>
        <taxon>Mucoromycota</taxon>
        <taxon>Glomeromycotina</taxon>
        <taxon>Glomeromycetes</taxon>
        <taxon>Glomerales</taxon>
        <taxon>Glomeraceae</taxon>
        <taxon>Rhizophagus</taxon>
    </lineage>
</organism>
<dbReference type="VEuPathDB" id="FungiDB:FUN_012284"/>
<evidence type="ECO:0000313" key="1">
    <source>
        <dbReference type="EMBL" id="PKB97614.1"/>
    </source>
</evidence>
<gene>
    <name evidence="1" type="ORF">RhiirA5_432794</name>
</gene>
<evidence type="ECO:0008006" key="3">
    <source>
        <dbReference type="Google" id="ProtNLM"/>
    </source>
</evidence>
<dbReference type="Gene3D" id="1.10.150.50">
    <property type="entry name" value="Transcription Factor, Ets-1"/>
    <property type="match status" value="1"/>
</dbReference>
<comment type="caution">
    <text evidence="1">The sequence shown here is derived from an EMBL/GenBank/DDBJ whole genome shotgun (WGS) entry which is preliminary data.</text>
</comment>
<dbReference type="EMBL" id="LLXJ01003078">
    <property type="protein sequence ID" value="PKB97614.1"/>
    <property type="molecule type" value="Genomic_DNA"/>
</dbReference>
<name>A0A2N0NSR8_9GLOM</name>
<dbReference type="VEuPathDB" id="FungiDB:RhiirA1_469581"/>
<accession>A0A2N0NSR8</accession>
<reference evidence="1 2" key="1">
    <citation type="submission" date="2016-04" db="EMBL/GenBank/DDBJ databases">
        <title>Genome analyses suggest a sexual origin of heterokaryosis in a supposedly ancient asexual fungus.</title>
        <authorList>
            <person name="Ropars J."/>
            <person name="Sedzielewska K."/>
            <person name="Noel J."/>
            <person name="Charron P."/>
            <person name="Farinelli L."/>
            <person name="Marton T."/>
            <person name="Kruger M."/>
            <person name="Pelin A."/>
            <person name="Brachmann A."/>
            <person name="Corradi N."/>
        </authorList>
    </citation>
    <scope>NUCLEOTIDE SEQUENCE [LARGE SCALE GENOMIC DNA]</scope>
    <source>
        <strain evidence="1 2">A5</strain>
    </source>
</reference>
<dbReference type="InterPro" id="IPR013761">
    <property type="entry name" value="SAM/pointed_sf"/>
</dbReference>
<dbReference type="Proteomes" id="UP000232722">
    <property type="component" value="Unassembled WGS sequence"/>
</dbReference>
<proteinExistence type="predicted"/>
<reference evidence="1 2" key="2">
    <citation type="submission" date="2017-09" db="EMBL/GenBank/DDBJ databases">
        <title>Extensive intraspecific genome diversity in a model arbuscular mycorrhizal fungus.</title>
        <authorList>
            <person name="Chen E.C."/>
            <person name="Morin E."/>
            <person name="Beaudet D."/>
            <person name="Noel J."/>
            <person name="Ndikumana S."/>
            <person name="Charron P."/>
            <person name="St-Onge C."/>
            <person name="Giorgi J."/>
            <person name="Grigoriev I.V."/>
            <person name="Roux C."/>
            <person name="Martin F.M."/>
            <person name="Corradi N."/>
        </authorList>
    </citation>
    <scope>NUCLEOTIDE SEQUENCE [LARGE SCALE GENOMIC DNA]</scope>
    <source>
        <strain evidence="1 2">A5</strain>
    </source>
</reference>
<sequence>MSSQASSPASPISITEEISTRTMLDVVKDFNTEELIDYLGRKDLKLDEDDIKMLRKKKISGLAFLELTEEKFCSIGFTLDRQQYLQNLLKVNGEDITNIKQFTPIFEEINDDDKAFKHCMEDIILKLLNDVSSKDATGRVDYVIKSLEDLLCITEGKLCNIKIGYAQLESAFQTNKKKWTADQAFGNNYFDYIYGIMTMENPDLLQNDVKRVIGIIVELLKNKVSVNSSPTRVTEFPMFSKRFVIAPIKVAGETKGFWQVGEMSK</sequence>
<protein>
    <recommendedName>
        <fullName evidence="3">SAM domain-containing protein</fullName>
    </recommendedName>
</protein>
<evidence type="ECO:0000313" key="2">
    <source>
        <dbReference type="Proteomes" id="UP000232722"/>
    </source>
</evidence>
<dbReference type="AlphaFoldDB" id="A0A2N0NSR8"/>
<dbReference type="VEuPathDB" id="FungiDB:RhiirFUN_005662"/>